<dbReference type="Pfam" id="PF01408">
    <property type="entry name" value="GFO_IDH_MocA"/>
    <property type="match status" value="1"/>
</dbReference>
<dbReference type="Pfam" id="PF22725">
    <property type="entry name" value="GFO_IDH_MocA_C3"/>
    <property type="match status" value="1"/>
</dbReference>
<comment type="caution">
    <text evidence="3">The sequence shown here is derived from an EMBL/GenBank/DDBJ whole genome shotgun (WGS) entry which is preliminary data.</text>
</comment>
<dbReference type="Gene3D" id="3.40.50.720">
    <property type="entry name" value="NAD(P)-binding Rossmann-like Domain"/>
    <property type="match status" value="1"/>
</dbReference>
<proteinExistence type="predicted"/>
<dbReference type="InterPro" id="IPR055170">
    <property type="entry name" value="GFO_IDH_MocA-like_dom"/>
</dbReference>
<gene>
    <name evidence="3" type="ORF">CEP15_09965</name>
</gene>
<dbReference type="Proteomes" id="UP000236284">
    <property type="component" value="Unassembled WGS sequence"/>
</dbReference>
<reference evidence="3 4" key="1">
    <citation type="submission" date="2017-06" db="EMBL/GenBank/DDBJ databases">
        <title>Genome variation in co-occurring toxic Cylindrospermopsis raciborskii strains determines phenotypic plasticity.</title>
        <authorList>
            <person name="Willis A."/>
            <person name="Woodhouse J."/>
            <person name="Ongley S."/>
            <person name="Jex A."/>
            <person name="Burford M."/>
            <person name="Neilan B."/>
        </authorList>
    </citation>
    <scope>NUCLEOTIDE SEQUENCE [LARGE SCALE GENOMIC DNA]</scope>
    <source>
        <strain evidence="3 4">C07</strain>
    </source>
</reference>
<evidence type="ECO:0000259" key="2">
    <source>
        <dbReference type="Pfam" id="PF22725"/>
    </source>
</evidence>
<evidence type="ECO:0000313" key="3">
    <source>
        <dbReference type="EMBL" id="PNJ96623.1"/>
    </source>
</evidence>
<dbReference type="InterPro" id="IPR051450">
    <property type="entry name" value="Gfo/Idh/MocA_Oxidoreductases"/>
</dbReference>
<accession>A0ABX4WL34</accession>
<evidence type="ECO:0000313" key="4">
    <source>
        <dbReference type="Proteomes" id="UP000236284"/>
    </source>
</evidence>
<sequence length="340" mass="37640">MIVSGEKNSVQVAVVGCGYWGKNLVRNFAQLKALTCLCDKSETALKAQSQLYPQITITNDFKEVINHPEIQGIVLATPAALHYSQAKEAMLHGKDVFVEKPLALKYQEGRELVEIAASKSTILMVGHILEYHPAVTLLKELVYSGELGKLLYIYSNRLNLGKVRQEENILWSFAPHDIAVISSLLQLEPTEVSCAGGTYLQSGIADVTVTNLVFPENARAHIFVSWLHPNKEQKLVVIGDRKMAIFNDTVKEGKLKLYDKGIQWQGGMPVVRQTSETTLFIEEKEPLLLECQHFLECIKTRKSPLTDGSSALKVLKTLEASELSLQKGGLPISLNQIGGE</sequence>
<dbReference type="SUPFAM" id="SSF55347">
    <property type="entry name" value="Glyceraldehyde-3-phosphate dehydrogenase-like, C-terminal domain"/>
    <property type="match status" value="1"/>
</dbReference>
<dbReference type="PANTHER" id="PTHR43377">
    <property type="entry name" value="BILIVERDIN REDUCTASE A"/>
    <property type="match status" value="1"/>
</dbReference>
<keyword evidence="4" id="KW-1185">Reference proteome</keyword>
<organism evidence="3 4">
    <name type="scientific">Cylindrospermopsis raciborskii C07</name>
    <dbReference type="NCBI Taxonomy" id="2014886"/>
    <lineage>
        <taxon>Bacteria</taxon>
        <taxon>Bacillati</taxon>
        <taxon>Cyanobacteriota</taxon>
        <taxon>Cyanophyceae</taxon>
        <taxon>Nostocales</taxon>
        <taxon>Aphanizomenonaceae</taxon>
        <taxon>Cylindrospermopsis</taxon>
    </lineage>
</organism>
<feature type="domain" description="Gfo/Idh/MocA-like oxidoreductase N-terminal" evidence="1">
    <location>
        <begin position="11"/>
        <end position="127"/>
    </location>
</feature>
<dbReference type="SUPFAM" id="SSF51735">
    <property type="entry name" value="NAD(P)-binding Rossmann-fold domains"/>
    <property type="match status" value="1"/>
</dbReference>
<evidence type="ECO:0000259" key="1">
    <source>
        <dbReference type="Pfam" id="PF01408"/>
    </source>
</evidence>
<name>A0ABX4WL34_9CYAN</name>
<dbReference type="InterPro" id="IPR036291">
    <property type="entry name" value="NAD(P)-bd_dom_sf"/>
</dbReference>
<dbReference type="PANTHER" id="PTHR43377:SF6">
    <property type="entry name" value="GFO_IDH_MOCA-LIKE OXIDOREDUCTASE N-TERMINAL DOMAIN-CONTAINING PROTEIN"/>
    <property type="match status" value="1"/>
</dbReference>
<feature type="domain" description="GFO/IDH/MocA-like oxidoreductase" evidence="2">
    <location>
        <begin position="137"/>
        <end position="243"/>
    </location>
</feature>
<dbReference type="InterPro" id="IPR000683">
    <property type="entry name" value="Gfo/Idh/MocA-like_OxRdtase_N"/>
</dbReference>
<protein>
    <submittedName>
        <fullName evidence="3">Oxidoreductase</fullName>
    </submittedName>
</protein>
<dbReference type="EMBL" id="NJHS01000071">
    <property type="protein sequence ID" value="PNJ96623.1"/>
    <property type="molecule type" value="Genomic_DNA"/>
</dbReference>
<dbReference type="Gene3D" id="3.30.360.10">
    <property type="entry name" value="Dihydrodipicolinate Reductase, domain 2"/>
    <property type="match status" value="1"/>
</dbReference>